<accession>A0ACB7WYQ8</accession>
<evidence type="ECO:0000313" key="2">
    <source>
        <dbReference type="Proteomes" id="UP000828048"/>
    </source>
</evidence>
<sequence length="193" mass="21682">MSRLLTGPPIISLKGLSLSSSLGLTMGRAVKFELVANERVRRQTFQKRRAGLMKKVGELRTLCGVDACVVIYSSTSTCAQPDVHPSPAETSHVLERFTNLPIMKKDLSIMNRENFLRQNITRVQASLEKIKYRNWLVEKEQLMGNNLVEINLHDVGNLKDLKDVSGLLAGRIDRTVKQIEYYTKSGGIRLGKN</sequence>
<dbReference type="Proteomes" id="UP000828048">
    <property type="component" value="Chromosome 2"/>
</dbReference>
<name>A0ACB7WYQ8_9ERIC</name>
<reference evidence="1 2" key="1">
    <citation type="journal article" date="2021" name="Hortic Res">
        <title>High-quality reference genome and annotation aids understanding of berry development for evergreen blueberry (Vaccinium darrowii).</title>
        <authorList>
            <person name="Yu J."/>
            <person name="Hulse-Kemp A.M."/>
            <person name="Babiker E."/>
            <person name="Staton M."/>
        </authorList>
    </citation>
    <scope>NUCLEOTIDE SEQUENCE [LARGE SCALE GENOMIC DNA]</scope>
    <source>
        <strain evidence="2">cv. NJ 8807/NJ 8810</strain>
        <tissue evidence="1">Young leaf</tissue>
    </source>
</reference>
<organism evidence="1 2">
    <name type="scientific">Vaccinium darrowii</name>
    <dbReference type="NCBI Taxonomy" id="229202"/>
    <lineage>
        <taxon>Eukaryota</taxon>
        <taxon>Viridiplantae</taxon>
        <taxon>Streptophyta</taxon>
        <taxon>Embryophyta</taxon>
        <taxon>Tracheophyta</taxon>
        <taxon>Spermatophyta</taxon>
        <taxon>Magnoliopsida</taxon>
        <taxon>eudicotyledons</taxon>
        <taxon>Gunneridae</taxon>
        <taxon>Pentapetalae</taxon>
        <taxon>asterids</taxon>
        <taxon>Ericales</taxon>
        <taxon>Ericaceae</taxon>
        <taxon>Vaccinioideae</taxon>
        <taxon>Vaccinieae</taxon>
        <taxon>Vaccinium</taxon>
    </lineage>
</organism>
<dbReference type="EMBL" id="CM037152">
    <property type="protein sequence ID" value="KAH7833604.1"/>
    <property type="molecule type" value="Genomic_DNA"/>
</dbReference>
<evidence type="ECO:0000313" key="1">
    <source>
        <dbReference type="EMBL" id="KAH7833604.1"/>
    </source>
</evidence>
<comment type="caution">
    <text evidence="1">The sequence shown here is derived from an EMBL/GenBank/DDBJ whole genome shotgun (WGS) entry which is preliminary data.</text>
</comment>
<gene>
    <name evidence="1" type="ORF">Vadar_008043</name>
</gene>
<keyword evidence="2" id="KW-1185">Reference proteome</keyword>
<proteinExistence type="predicted"/>
<protein>
    <submittedName>
        <fullName evidence="1">Uncharacterized protein</fullName>
    </submittedName>
</protein>